<dbReference type="PRINTS" id="PR00813">
    <property type="entry name" value="BCTERIALGSPG"/>
</dbReference>
<evidence type="ECO:0000256" key="1">
    <source>
        <dbReference type="ARBA" id="ARBA00022481"/>
    </source>
</evidence>
<proteinExistence type="predicted"/>
<dbReference type="SUPFAM" id="SSF54523">
    <property type="entry name" value="Pili subunits"/>
    <property type="match status" value="1"/>
</dbReference>
<dbReference type="GO" id="GO:0015627">
    <property type="term" value="C:type II protein secretion system complex"/>
    <property type="evidence" value="ECO:0007669"/>
    <property type="project" value="InterPro"/>
</dbReference>
<dbReference type="Gene3D" id="3.30.700.10">
    <property type="entry name" value="Glycoprotein, Type 4 Pilin"/>
    <property type="match status" value="1"/>
</dbReference>
<feature type="transmembrane region" description="Helical" evidence="2">
    <location>
        <begin position="12"/>
        <end position="39"/>
    </location>
</feature>
<reference evidence="3 4" key="1">
    <citation type="journal article" date="2018" name="Nat. Biotechnol.">
        <title>A standardized bacterial taxonomy based on genome phylogeny substantially revises the tree of life.</title>
        <authorList>
            <person name="Parks D.H."/>
            <person name="Chuvochina M."/>
            <person name="Waite D.W."/>
            <person name="Rinke C."/>
            <person name="Skarshewski A."/>
            <person name="Chaumeil P.A."/>
            <person name="Hugenholtz P."/>
        </authorList>
    </citation>
    <scope>NUCLEOTIDE SEQUENCE [LARGE SCALE GENOMIC DNA]</scope>
    <source>
        <strain evidence="3">UBA9158</strain>
    </source>
</reference>
<dbReference type="EMBL" id="DMND01000040">
    <property type="protein sequence ID" value="HAN26537.1"/>
    <property type="molecule type" value="Genomic_DNA"/>
</dbReference>
<accession>A0A3C1KIM5</accession>
<dbReference type="GO" id="GO:0015628">
    <property type="term" value="P:protein secretion by the type II secretion system"/>
    <property type="evidence" value="ECO:0007669"/>
    <property type="project" value="InterPro"/>
</dbReference>
<dbReference type="Proteomes" id="UP000259273">
    <property type="component" value="Unassembled WGS sequence"/>
</dbReference>
<evidence type="ECO:0008006" key="5">
    <source>
        <dbReference type="Google" id="ProtNLM"/>
    </source>
</evidence>
<dbReference type="InterPro" id="IPR031982">
    <property type="entry name" value="PilE-like"/>
</dbReference>
<dbReference type="InterPro" id="IPR000983">
    <property type="entry name" value="Bac_GSPG_pilin"/>
</dbReference>
<evidence type="ECO:0000313" key="3">
    <source>
        <dbReference type="EMBL" id="HAN26537.1"/>
    </source>
</evidence>
<keyword evidence="2" id="KW-1133">Transmembrane helix</keyword>
<gene>
    <name evidence="3" type="ORF">DCP75_02195</name>
</gene>
<organism evidence="3 4">
    <name type="scientific">Haliea salexigens</name>
    <dbReference type="NCBI Taxonomy" id="287487"/>
    <lineage>
        <taxon>Bacteria</taxon>
        <taxon>Pseudomonadati</taxon>
        <taxon>Pseudomonadota</taxon>
        <taxon>Gammaproteobacteria</taxon>
        <taxon>Cellvibrionales</taxon>
        <taxon>Halieaceae</taxon>
        <taxon>Haliea</taxon>
    </lineage>
</organism>
<sequence>MKHSRQAFKLPGVVGVSLLELLIVLVVLSVLLMLTVPLYSEQVFRGRRIVASSALLAIAGRQEEFMLYHRRYASDLAELGFSKPQGVGLGQDGQEVESAPLYELSLAPVDDPYQFRLVARPVGPQAGDMRCGTYTLNATGVAANSGSAGPDACW</sequence>
<keyword evidence="2" id="KW-0812">Transmembrane</keyword>
<name>A0A3C1KIM5_9GAMM</name>
<evidence type="ECO:0000256" key="2">
    <source>
        <dbReference type="SAM" id="Phobius"/>
    </source>
</evidence>
<dbReference type="Pfam" id="PF16732">
    <property type="entry name" value="ComP_DUS"/>
    <property type="match status" value="1"/>
</dbReference>
<dbReference type="STRING" id="1121937.GCA_000423125_01829"/>
<dbReference type="GO" id="GO:0043683">
    <property type="term" value="P:type IV pilus assembly"/>
    <property type="evidence" value="ECO:0007669"/>
    <property type="project" value="InterPro"/>
</dbReference>
<protein>
    <recommendedName>
        <fullName evidence="5">Pilus assembly protein PilE</fullName>
    </recommendedName>
</protein>
<dbReference type="AlphaFoldDB" id="A0A3C1KIM5"/>
<comment type="caution">
    <text evidence="3">The sequence shown here is derived from an EMBL/GenBank/DDBJ whole genome shotgun (WGS) entry which is preliminary data.</text>
</comment>
<evidence type="ECO:0000313" key="4">
    <source>
        <dbReference type="Proteomes" id="UP000259273"/>
    </source>
</evidence>
<keyword evidence="1" id="KW-0488">Methylation</keyword>
<keyword evidence="2" id="KW-0472">Membrane</keyword>
<dbReference type="InterPro" id="IPR045584">
    <property type="entry name" value="Pilin-like"/>
</dbReference>